<reference evidence="2" key="1">
    <citation type="submission" date="2017-09" db="EMBL/GenBank/DDBJ databases">
        <title>Depth-based differentiation of microbial function through sediment-hosted aquifers and enrichment of novel symbionts in the deep terrestrial subsurface.</title>
        <authorList>
            <person name="Probst A.J."/>
            <person name="Ladd B."/>
            <person name="Jarett J.K."/>
            <person name="Geller-Mcgrath D.E."/>
            <person name="Sieber C.M.K."/>
            <person name="Emerson J.B."/>
            <person name="Anantharaman K."/>
            <person name="Thomas B.C."/>
            <person name="Malmstrom R."/>
            <person name="Stieglmeier M."/>
            <person name="Klingl A."/>
            <person name="Woyke T."/>
            <person name="Ryan C.M."/>
            <person name="Banfield J.F."/>
        </authorList>
    </citation>
    <scope>NUCLEOTIDE SEQUENCE [LARGE SCALE GENOMIC DNA]</scope>
</reference>
<dbReference type="AlphaFoldDB" id="A0A2M7VGC8"/>
<dbReference type="EMBL" id="PFPO01000013">
    <property type="protein sequence ID" value="PIZ99725.1"/>
    <property type="molecule type" value="Genomic_DNA"/>
</dbReference>
<sequence>MKSNRQTKKLNVNLSTGKIFIRLNLERCRELIDTGILFDGGKNPFIQSVFIELMIRLRHLDHVLNIETDDDPIIIKLRDAGTHPYLNREIDSGSIIIDFARNFKGNWSYDNVAFKKQDDTCDVEFQYGDSVISAKEILNLIEIFENKFISYEK</sequence>
<gene>
    <name evidence="1" type="ORF">COX77_00605</name>
</gene>
<protein>
    <submittedName>
        <fullName evidence="1">Uncharacterized protein</fullName>
    </submittedName>
</protein>
<accession>A0A2M7VGC8</accession>
<evidence type="ECO:0000313" key="2">
    <source>
        <dbReference type="Proteomes" id="UP000230405"/>
    </source>
</evidence>
<comment type="caution">
    <text evidence="1">The sequence shown here is derived from an EMBL/GenBank/DDBJ whole genome shotgun (WGS) entry which is preliminary data.</text>
</comment>
<organism evidence="1 2">
    <name type="scientific">Candidatus Komeilibacteria bacterium CG_4_10_14_0_2_um_filter_37_10</name>
    <dbReference type="NCBI Taxonomy" id="1974470"/>
    <lineage>
        <taxon>Bacteria</taxon>
        <taxon>Candidatus Komeiliibacteriota</taxon>
    </lineage>
</organism>
<dbReference type="Proteomes" id="UP000230405">
    <property type="component" value="Unassembled WGS sequence"/>
</dbReference>
<proteinExistence type="predicted"/>
<evidence type="ECO:0000313" key="1">
    <source>
        <dbReference type="EMBL" id="PIZ99725.1"/>
    </source>
</evidence>
<name>A0A2M7VGC8_9BACT</name>